<name>A0AAD1U235_EUPCR</name>
<gene>
    <name evidence="2" type="ORF">ECRASSUSDP1_LOCUS1914</name>
</gene>
<accession>A0AAD1U235</accession>
<dbReference type="AlphaFoldDB" id="A0AAD1U235"/>
<dbReference type="InterPro" id="IPR010736">
    <property type="entry name" value="SHIPPO-rpt"/>
</dbReference>
<dbReference type="InterPro" id="IPR051291">
    <property type="entry name" value="CIMAP"/>
</dbReference>
<feature type="region of interest" description="Disordered" evidence="1">
    <location>
        <begin position="79"/>
        <end position="154"/>
    </location>
</feature>
<protein>
    <submittedName>
        <fullName evidence="2">Uncharacterized protein</fullName>
    </submittedName>
</protein>
<dbReference type="Proteomes" id="UP001295684">
    <property type="component" value="Unassembled WGS sequence"/>
</dbReference>
<sequence>MQKEIRKTEFWKPIQVEIDQQAAPGRYDINVNSKHESHNHGKIPFGSGSTRFGEDFPMLNCLPGPGSYNYKSNLIQTNQSKAPKFSPLTDNKGSTRFDSPRTSLASHSGTDINIQRKPQITQKVKKTPMKSSLSSGVKPELKADRSKETIDLSPGKYDPNYKVIKKNVPTISMGSNTSKNIGSMKNYMESFIRTILPAAEENDPYSLLEPDEVKPSIAGRISKDKTESSIFSSKTIRGLKISQTPGPGSYIHENTGLHRIMKNIPESFGTTSVKNTRFLNSSIEAPYSDPSYLDNPGAGTYSNIKPNRNKVIRKIRLPGMLRTKLKKKSPFLSTDIRKCLTNSQDSENLPGPGAYDLSFRDQLKTLDQKYSQRYKKNPFGSHGSRFGRRKIKNKRVSQALSIEEEQAPQDKHLARVYIDETIEKIKKDEQRKTTFQFKSATRRFKEDTVAHKKEVFNGIQPARYWNQDKMMSESHHKSSKRHLTKDLENQIFLRNISPRFNYTKESLKAMEVPGPGTYSVNQKSITKHLEASPSFRAASRDQDSIFGKIVRKAGFGPGPGSYNSNVSTVVKKTFNANLV</sequence>
<dbReference type="PANTHER" id="PTHR21580:SF60">
    <property type="entry name" value="SPERM-TAIL PG-RICH REPEAT-CONTAINING PROTEIN 2"/>
    <property type="match status" value="1"/>
</dbReference>
<dbReference type="Pfam" id="PF07004">
    <property type="entry name" value="SHIPPO-rpt"/>
    <property type="match status" value="5"/>
</dbReference>
<dbReference type="PANTHER" id="PTHR21580">
    <property type="entry name" value="SHIPPO-1-RELATED"/>
    <property type="match status" value="1"/>
</dbReference>
<evidence type="ECO:0000313" key="3">
    <source>
        <dbReference type="Proteomes" id="UP001295684"/>
    </source>
</evidence>
<feature type="compositionally biased region" description="Basic and acidic residues" evidence="1">
    <location>
        <begin position="139"/>
        <end position="150"/>
    </location>
</feature>
<proteinExistence type="predicted"/>
<feature type="compositionally biased region" description="Polar residues" evidence="1">
    <location>
        <begin position="100"/>
        <end position="122"/>
    </location>
</feature>
<evidence type="ECO:0000256" key="1">
    <source>
        <dbReference type="SAM" id="MobiDB-lite"/>
    </source>
</evidence>
<organism evidence="2 3">
    <name type="scientific">Euplotes crassus</name>
    <dbReference type="NCBI Taxonomy" id="5936"/>
    <lineage>
        <taxon>Eukaryota</taxon>
        <taxon>Sar</taxon>
        <taxon>Alveolata</taxon>
        <taxon>Ciliophora</taxon>
        <taxon>Intramacronucleata</taxon>
        <taxon>Spirotrichea</taxon>
        <taxon>Hypotrichia</taxon>
        <taxon>Euplotida</taxon>
        <taxon>Euplotidae</taxon>
        <taxon>Moneuplotes</taxon>
    </lineage>
</organism>
<keyword evidence="3" id="KW-1185">Reference proteome</keyword>
<comment type="caution">
    <text evidence="2">The sequence shown here is derived from an EMBL/GenBank/DDBJ whole genome shotgun (WGS) entry which is preliminary data.</text>
</comment>
<evidence type="ECO:0000313" key="2">
    <source>
        <dbReference type="EMBL" id="CAI2360610.1"/>
    </source>
</evidence>
<dbReference type="EMBL" id="CAMPGE010001809">
    <property type="protein sequence ID" value="CAI2360610.1"/>
    <property type="molecule type" value="Genomic_DNA"/>
</dbReference>
<reference evidence="2" key="1">
    <citation type="submission" date="2023-07" db="EMBL/GenBank/DDBJ databases">
        <authorList>
            <consortium name="AG Swart"/>
            <person name="Singh M."/>
            <person name="Singh A."/>
            <person name="Seah K."/>
            <person name="Emmerich C."/>
        </authorList>
    </citation>
    <scope>NUCLEOTIDE SEQUENCE</scope>
    <source>
        <strain evidence="2">DP1</strain>
    </source>
</reference>